<evidence type="ECO:0000256" key="4">
    <source>
        <dbReference type="ARBA" id="ARBA00022692"/>
    </source>
</evidence>
<keyword evidence="8" id="KW-0732">Signal</keyword>
<name>A0A9Q0R8W6_ANAIG</name>
<feature type="transmembrane region" description="Helical" evidence="7">
    <location>
        <begin position="138"/>
        <end position="162"/>
    </location>
</feature>
<evidence type="ECO:0000256" key="5">
    <source>
        <dbReference type="ARBA" id="ARBA00022989"/>
    </source>
</evidence>
<dbReference type="Pfam" id="PF01384">
    <property type="entry name" value="PHO4"/>
    <property type="match status" value="1"/>
</dbReference>
<feature type="transmembrane region" description="Helical" evidence="7">
    <location>
        <begin position="45"/>
        <end position="64"/>
    </location>
</feature>
<dbReference type="PANTHER" id="PTHR11101:SF80">
    <property type="entry name" value="PHOSPHATE TRANSPORTER"/>
    <property type="match status" value="1"/>
</dbReference>
<sequence>MGVLLFFLIFGAICAFLMAFGIGMNDAANSFGTAVGSKALTIKKALSIGSLFELVGALLIGGFVSQTLRKGIVDPAYFENDQLEFALGMLSALFGSTAWLFLATYWALPVSTTHSIVGGILGFALYKDGTKAVNSTSLINIILSWVISPVSGFVVSWLMFKIMNKTIFNKKNDEECQKASKKWTPIHFGFTIAVMVLFFFESVVKSLKIKLAVWLLIVIFIVSWLISWFICYKWILNFYLKKEEKISDDSFNIVDPLNEFGMLDSFEIFGDIDLHLEKYVEYNVESDELEKEEFHYVIQPEFLPEIPINDRGWKTMSEDSFLTEFSDKMDVNNLRMNLEKIDLNLKSNNQKQSDSDSEIELENTNKFIELKNVDRDQENKLTKKPSDLKEQEDESPYKKEIQKLGKTVPLFMLLQIITSLFVAFGHGGNNVPNATAPFGSIMAVYKSGTTTQVNVSYWILALGGAALSLGLLFFGSRVLLTVGEKITLLTPAGGYIAQLSTALTTVVCSRLGMPISTTHILIGAVMGYGVSLYGWKTGINGKMIFKIIVSWLVTLPIAGFTAIMIFAILRPLCD</sequence>
<keyword evidence="10" id="KW-1185">Reference proteome</keyword>
<organism evidence="9 10">
    <name type="scientific">Anaeramoeba ignava</name>
    <name type="common">Anaerobic marine amoeba</name>
    <dbReference type="NCBI Taxonomy" id="1746090"/>
    <lineage>
        <taxon>Eukaryota</taxon>
        <taxon>Metamonada</taxon>
        <taxon>Anaeramoebidae</taxon>
        <taxon>Anaeramoeba</taxon>
    </lineage>
</organism>
<keyword evidence="4 7" id="KW-0812">Transmembrane</keyword>
<gene>
    <name evidence="9" type="ORF">M0811_01809</name>
</gene>
<feature type="transmembrane region" description="Helical" evidence="7">
    <location>
        <begin position="85"/>
        <end position="108"/>
    </location>
</feature>
<feature type="transmembrane region" description="Helical" evidence="7">
    <location>
        <begin position="212"/>
        <end position="235"/>
    </location>
</feature>
<keyword evidence="5 7" id="KW-1133">Transmembrane helix</keyword>
<comment type="function">
    <text evidence="7">Sodium-phosphate symporter.</text>
</comment>
<feature type="transmembrane region" description="Helical" evidence="7">
    <location>
        <begin position="486"/>
        <end position="507"/>
    </location>
</feature>
<comment type="subcellular location">
    <subcellularLocation>
        <location evidence="1 7">Membrane</location>
        <topology evidence="1 7">Multi-pass membrane protein</topology>
    </subcellularLocation>
</comment>
<keyword evidence="3 7" id="KW-0592">Phosphate transport</keyword>
<feature type="signal peptide" evidence="8">
    <location>
        <begin position="1"/>
        <end position="19"/>
    </location>
</feature>
<evidence type="ECO:0000313" key="10">
    <source>
        <dbReference type="Proteomes" id="UP001149090"/>
    </source>
</evidence>
<feature type="transmembrane region" description="Helical" evidence="7">
    <location>
        <begin position="183"/>
        <end position="200"/>
    </location>
</feature>
<dbReference type="EMBL" id="JAPDFW010000092">
    <property type="protein sequence ID" value="KAJ5070828.1"/>
    <property type="molecule type" value="Genomic_DNA"/>
</dbReference>
<dbReference type="PANTHER" id="PTHR11101">
    <property type="entry name" value="PHOSPHATE TRANSPORTER"/>
    <property type="match status" value="1"/>
</dbReference>
<dbReference type="GO" id="GO:0016020">
    <property type="term" value="C:membrane"/>
    <property type="evidence" value="ECO:0007669"/>
    <property type="project" value="UniProtKB-SubCell"/>
</dbReference>
<dbReference type="OrthoDB" id="260807at2759"/>
<dbReference type="AlphaFoldDB" id="A0A9Q0R8W6"/>
<accession>A0A9Q0R8W6</accession>
<keyword evidence="6 7" id="KW-0472">Membrane</keyword>
<dbReference type="OMA" id="TPPPWWI"/>
<feature type="transmembrane region" description="Helical" evidence="7">
    <location>
        <begin position="408"/>
        <end position="427"/>
    </location>
</feature>
<proteinExistence type="inferred from homology"/>
<evidence type="ECO:0000256" key="1">
    <source>
        <dbReference type="ARBA" id="ARBA00004141"/>
    </source>
</evidence>
<comment type="caution">
    <text evidence="9">The sequence shown here is derived from an EMBL/GenBank/DDBJ whole genome shotgun (WGS) entry which is preliminary data.</text>
</comment>
<feature type="transmembrane region" description="Helical" evidence="7">
    <location>
        <begin position="547"/>
        <end position="569"/>
    </location>
</feature>
<evidence type="ECO:0000256" key="2">
    <source>
        <dbReference type="ARBA" id="ARBA00022448"/>
    </source>
</evidence>
<evidence type="ECO:0000313" key="9">
    <source>
        <dbReference type="EMBL" id="KAJ5070828.1"/>
    </source>
</evidence>
<dbReference type="GO" id="GO:0005315">
    <property type="term" value="F:phosphate transmembrane transporter activity"/>
    <property type="evidence" value="ECO:0007669"/>
    <property type="project" value="InterPro"/>
</dbReference>
<feature type="chain" id="PRO_5040469459" description="Phosphate transporter" evidence="8">
    <location>
        <begin position="20"/>
        <end position="574"/>
    </location>
</feature>
<dbReference type="GO" id="GO:0035435">
    <property type="term" value="P:phosphate ion transmembrane transport"/>
    <property type="evidence" value="ECO:0007669"/>
    <property type="project" value="TreeGrafter"/>
</dbReference>
<evidence type="ECO:0000256" key="8">
    <source>
        <dbReference type="SAM" id="SignalP"/>
    </source>
</evidence>
<reference evidence="9" key="1">
    <citation type="submission" date="2022-10" db="EMBL/GenBank/DDBJ databases">
        <title>Novel sulphate-reducing endosymbionts in the free-living metamonad Anaeramoeba.</title>
        <authorList>
            <person name="Jerlstrom-Hultqvist J."/>
            <person name="Cepicka I."/>
            <person name="Gallot-Lavallee L."/>
            <person name="Salas-Leiva D."/>
            <person name="Curtis B.A."/>
            <person name="Zahonova K."/>
            <person name="Pipaliya S."/>
            <person name="Dacks J."/>
            <person name="Roger A.J."/>
        </authorList>
    </citation>
    <scope>NUCLEOTIDE SEQUENCE</scope>
    <source>
        <strain evidence="9">BMAN</strain>
    </source>
</reference>
<feature type="transmembrane region" description="Helical" evidence="7">
    <location>
        <begin position="513"/>
        <end position="535"/>
    </location>
</feature>
<protein>
    <recommendedName>
        <fullName evidence="7">Phosphate transporter</fullName>
    </recommendedName>
</protein>
<evidence type="ECO:0000256" key="6">
    <source>
        <dbReference type="ARBA" id="ARBA00023136"/>
    </source>
</evidence>
<feature type="transmembrane region" description="Helical" evidence="7">
    <location>
        <begin position="455"/>
        <end position="474"/>
    </location>
</feature>
<evidence type="ECO:0000256" key="3">
    <source>
        <dbReference type="ARBA" id="ARBA00022592"/>
    </source>
</evidence>
<keyword evidence="2 7" id="KW-0813">Transport</keyword>
<comment type="similarity">
    <text evidence="7">Belongs to the inorganic phosphate transporter (PiT) (TC 2.A.20) family.</text>
</comment>
<evidence type="ECO:0000256" key="7">
    <source>
        <dbReference type="RuleBase" id="RU363058"/>
    </source>
</evidence>
<dbReference type="InterPro" id="IPR001204">
    <property type="entry name" value="Phos_transporter"/>
</dbReference>
<dbReference type="Proteomes" id="UP001149090">
    <property type="component" value="Unassembled WGS sequence"/>
</dbReference>